<name>A0ABT7MIJ5_9PSEU</name>
<dbReference type="InterPro" id="IPR017102">
    <property type="entry name" value="UCP037087"/>
</dbReference>
<comment type="caution">
    <text evidence="3">The sequence shown here is derived from an EMBL/GenBank/DDBJ whole genome shotgun (WGS) entry which is preliminary data.</text>
</comment>
<organism evidence="3 4">
    <name type="scientific">Actinomycetospora termitidis</name>
    <dbReference type="NCBI Taxonomy" id="3053470"/>
    <lineage>
        <taxon>Bacteria</taxon>
        <taxon>Bacillati</taxon>
        <taxon>Actinomycetota</taxon>
        <taxon>Actinomycetes</taxon>
        <taxon>Pseudonocardiales</taxon>
        <taxon>Pseudonocardiaceae</taxon>
        <taxon>Actinomycetospora</taxon>
    </lineage>
</organism>
<evidence type="ECO:0000313" key="4">
    <source>
        <dbReference type="Proteomes" id="UP001231924"/>
    </source>
</evidence>
<dbReference type="InterPro" id="IPR011051">
    <property type="entry name" value="RmlC_Cupin_sf"/>
</dbReference>
<dbReference type="InterPro" id="IPR051610">
    <property type="entry name" value="GPI/OXD"/>
</dbReference>
<proteinExistence type="predicted"/>
<dbReference type="InterPro" id="IPR013096">
    <property type="entry name" value="Cupin_2"/>
</dbReference>
<gene>
    <name evidence="3" type="ORF">QRT03_27675</name>
</gene>
<feature type="domain" description="Cupin type-2" evidence="2">
    <location>
        <begin position="44"/>
        <end position="114"/>
    </location>
</feature>
<dbReference type="PIRSF" id="PIRSF037087">
    <property type="entry name" value="UCP037087"/>
    <property type="match status" value="1"/>
</dbReference>
<protein>
    <submittedName>
        <fullName evidence="3">Cupin domain-containing protein</fullName>
    </submittedName>
</protein>
<dbReference type="RefSeq" id="WP_286056382.1">
    <property type="nucleotide sequence ID" value="NZ_JASVWF010000008.1"/>
</dbReference>
<accession>A0ABT7MIJ5</accession>
<dbReference type="EMBL" id="JASVWF010000008">
    <property type="protein sequence ID" value="MDL5159777.1"/>
    <property type="molecule type" value="Genomic_DNA"/>
</dbReference>
<dbReference type="Pfam" id="PF07883">
    <property type="entry name" value="Cupin_2"/>
    <property type="match status" value="1"/>
</dbReference>
<evidence type="ECO:0000259" key="2">
    <source>
        <dbReference type="Pfam" id="PF07883"/>
    </source>
</evidence>
<keyword evidence="4" id="KW-1185">Reference proteome</keyword>
<sequence length="141" mass="15102">MTTTETPRCRVVDAGDMAEGKQRAQLFEGVAAGTVGSRGLCMHLVTIPPGAAGDAHRHDAHETALFVLEGEADTWFGPDLAECVTVRAGQFLYIPANVPHRPVNRSTERPVRAVLARTDPNEQESVVLLPHLDHAHPAGPA</sequence>
<evidence type="ECO:0000256" key="1">
    <source>
        <dbReference type="ARBA" id="ARBA00022723"/>
    </source>
</evidence>
<dbReference type="Proteomes" id="UP001231924">
    <property type="component" value="Unassembled WGS sequence"/>
</dbReference>
<dbReference type="SUPFAM" id="SSF51182">
    <property type="entry name" value="RmlC-like cupins"/>
    <property type="match status" value="1"/>
</dbReference>
<dbReference type="InterPro" id="IPR014710">
    <property type="entry name" value="RmlC-like_jellyroll"/>
</dbReference>
<dbReference type="PANTHER" id="PTHR35848">
    <property type="entry name" value="OXALATE-BINDING PROTEIN"/>
    <property type="match status" value="1"/>
</dbReference>
<keyword evidence="1" id="KW-0479">Metal-binding</keyword>
<evidence type="ECO:0000313" key="3">
    <source>
        <dbReference type="EMBL" id="MDL5159777.1"/>
    </source>
</evidence>
<reference evidence="3 4" key="1">
    <citation type="submission" date="2023-06" db="EMBL/GenBank/DDBJ databases">
        <title>Actinomycetospora Odt1-22.</title>
        <authorList>
            <person name="Supong K."/>
        </authorList>
    </citation>
    <scope>NUCLEOTIDE SEQUENCE [LARGE SCALE GENOMIC DNA]</scope>
    <source>
        <strain evidence="3 4">Odt1-22</strain>
    </source>
</reference>
<dbReference type="CDD" id="cd02210">
    <property type="entry name" value="cupin_BLR2406-like"/>
    <property type="match status" value="1"/>
</dbReference>
<dbReference type="Gene3D" id="2.60.120.10">
    <property type="entry name" value="Jelly Rolls"/>
    <property type="match status" value="1"/>
</dbReference>